<dbReference type="EMBL" id="MLBF01000023">
    <property type="protein sequence ID" value="OLN30655.1"/>
    <property type="molecule type" value="Genomic_DNA"/>
</dbReference>
<dbReference type="AlphaFoldDB" id="A0A1Q8QTI3"/>
<comment type="similarity">
    <text evidence="2 7">Belongs to the DedA family.</text>
</comment>
<keyword evidence="4 7" id="KW-0812">Transmembrane</keyword>
<feature type="domain" description="VTT" evidence="8">
    <location>
        <begin position="49"/>
        <end position="174"/>
    </location>
</feature>
<feature type="transmembrane region" description="Helical" evidence="7">
    <location>
        <begin position="127"/>
        <end position="147"/>
    </location>
</feature>
<name>A0A1Q8QTI3_9FIRM</name>
<gene>
    <name evidence="9" type="ORF">DSOL_2997</name>
</gene>
<evidence type="ECO:0000256" key="6">
    <source>
        <dbReference type="ARBA" id="ARBA00023136"/>
    </source>
</evidence>
<dbReference type="RefSeq" id="WP_075365532.1">
    <property type="nucleotide sequence ID" value="NZ_MLBF01000023.1"/>
</dbReference>
<feature type="transmembrane region" description="Helical" evidence="7">
    <location>
        <begin position="188"/>
        <end position="206"/>
    </location>
</feature>
<keyword evidence="10" id="KW-1185">Reference proteome</keyword>
<dbReference type="InterPro" id="IPR032816">
    <property type="entry name" value="VTT_dom"/>
</dbReference>
<keyword evidence="3 7" id="KW-1003">Cell membrane</keyword>
<accession>A0A1Q8QTI3</accession>
<comment type="caution">
    <text evidence="9">The sequence shown here is derived from an EMBL/GenBank/DDBJ whole genome shotgun (WGS) entry which is preliminary data.</text>
</comment>
<evidence type="ECO:0000313" key="9">
    <source>
        <dbReference type="EMBL" id="OLN30655.1"/>
    </source>
</evidence>
<feature type="transmembrane region" description="Helical" evidence="7">
    <location>
        <begin position="154"/>
        <end position="176"/>
    </location>
</feature>
<dbReference type="GO" id="GO:0005886">
    <property type="term" value="C:plasma membrane"/>
    <property type="evidence" value="ECO:0007669"/>
    <property type="project" value="UniProtKB-SubCell"/>
</dbReference>
<evidence type="ECO:0000259" key="8">
    <source>
        <dbReference type="Pfam" id="PF09335"/>
    </source>
</evidence>
<dbReference type="PANTHER" id="PTHR30353:SF0">
    <property type="entry name" value="TRANSMEMBRANE PROTEIN"/>
    <property type="match status" value="1"/>
</dbReference>
<protein>
    <submittedName>
        <fullName evidence="9">DedA protein</fullName>
    </submittedName>
</protein>
<dbReference type="Proteomes" id="UP000186102">
    <property type="component" value="Unassembled WGS sequence"/>
</dbReference>
<evidence type="ECO:0000313" key="10">
    <source>
        <dbReference type="Proteomes" id="UP000186102"/>
    </source>
</evidence>
<evidence type="ECO:0000256" key="3">
    <source>
        <dbReference type="ARBA" id="ARBA00022475"/>
    </source>
</evidence>
<dbReference type="OrthoDB" id="9813426at2"/>
<keyword evidence="6 7" id="KW-0472">Membrane</keyword>
<dbReference type="InterPro" id="IPR058127">
    <property type="entry name" value="DedA"/>
</dbReference>
<feature type="transmembrane region" description="Helical" evidence="7">
    <location>
        <begin position="27"/>
        <end position="49"/>
    </location>
</feature>
<dbReference type="InterPro" id="IPR032818">
    <property type="entry name" value="DedA-like"/>
</dbReference>
<dbReference type="NCBIfam" id="NF008102">
    <property type="entry name" value="PRK10847.1"/>
    <property type="match status" value="1"/>
</dbReference>
<evidence type="ECO:0000256" key="2">
    <source>
        <dbReference type="ARBA" id="ARBA00010792"/>
    </source>
</evidence>
<evidence type="ECO:0000256" key="5">
    <source>
        <dbReference type="ARBA" id="ARBA00022989"/>
    </source>
</evidence>
<sequence length="217" mass="24335">MDFIKTLVDLFLHLDKNLELVIQGYGMWTYLILFILVFLETGLVVTPFLPGDSLLFVAGAFSASGSLNVVLLFITLGIAAILGDTANYQIGHFVGPKVFTKSNTRLFKKEHLERTQLFYEKHGGKTIIIARFIPVIRTFAPFVAGIGEMTYLRFLSYNLIGGIAWVTILLFGGYLFGNLPIVRNNFTTVILAIIFISILPGILNFLKAKQHLILKRY</sequence>
<reference evidence="9 10" key="1">
    <citation type="submission" date="2016-09" db="EMBL/GenBank/DDBJ databases">
        <title>Complete genome of Desulfosporosinus sp. OL.</title>
        <authorList>
            <person name="Mardanov A."/>
            <person name="Beletsky A."/>
            <person name="Panova A."/>
            <person name="Karnachuk O."/>
            <person name="Ravin N."/>
        </authorList>
    </citation>
    <scope>NUCLEOTIDE SEQUENCE [LARGE SCALE GENOMIC DNA]</scope>
    <source>
        <strain evidence="9 10">OL</strain>
    </source>
</reference>
<evidence type="ECO:0000256" key="1">
    <source>
        <dbReference type="ARBA" id="ARBA00004651"/>
    </source>
</evidence>
<proteinExistence type="inferred from homology"/>
<dbReference type="STRING" id="1888891.DSOL_2997"/>
<keyword evidence="5 7" id="KW-1133">Transmembrane helix</keyword>
<organism evidence="9 10">
    <name type="scientific">Desulfosporosinus metallidurans</name>
    <dbReference type="NCBI Taxonomy" id="1888891"/>
    <lineage>
        <taxon>Bacteria</taxon>
        <taxon>Bacillati</taxon>
        <taxon>Bacillota</taxon>
        <taxon>Clostridia</taxon>
        <taxon>Eubacteriales</taxon>
        <taxon>Desulfitobacteriaceae</taxon>
        <taxon>Desulfosporosinus</taxon>
    </lineage>
</organism>
<feature type="transmembrane region" description="Helical" evidence="7">
    <location>
        <begin position="56"/>
        <end position="82"/>
    </location>
</feature>
<dbReference type="PANTHER" id="PTHR30353">
    <property type="entry name" value="INNER MEMBRANE PROTEIN DEDA-RELATED"/>
    <property type="match status" value="1"/>
</dbReference>
<evidence type="ECO:0000256" key="7">
    <source>
        <dbReference type="RuleBase" id="RU367016"/>
    </source>
</evidence>
<comment type="subcellular location">
    <subcellularLocation>
        <location evidence="1 7">Cell membrane</location>
        <topology evidence="1 7">Multi-pass membrane protein</topology>
    </subcellularLocation>
</comment>
<evidence type="ECO:0000256" key="4">
    <source>
        <dbReference type="ARBA" id="ARBA00022692"/>
    </source>
</evidence>
<dbReference type="Pfam" id="PF09335">
    <property type="entry name" value="VTT_dom"/>
    <property type="match status" value="1"/>
</dbReference>